<evidence type="ECO:0000313" key="8">
    <source>
        <dbReference type="EMBL" id="MBF8179760.1"/>
    </source>
</evidence>
<evidence type="ECO:0000313" key="9">
    <source>
        <dbReference type="Proteomes" id="UP000657372"/>
    </source>
</evidence>
<gene>
    <name evidence="8" type="ORF">IXC47_18930</name>
</gene>
<dbReference type="CDD" id="cd00796">
    <property type="entry name" value="INT_Rci_Hp1_C"/>
    <property type="match status" value="1"/>
</dbReference>
<dbReference type="InterPro" id="IPR002104">
    <property type="entry name" value="Integrase_catalytic"/>
</dbReference>
<comment type="caution">
    <text evidence="8">The sequence shown here is derived from an EMBL/GenBank/DDBJ whole genome shotgun (WGS) entry which is preliminary data.</text>
</comment>
<dbReference type="SUPFAM" id="SSF56349">
    <property type="entry name" value="DNA breaking-rejoining enzymes"/>
    <property type="match status" value="1"/>
</dbReference>
<evidence type="ECO:0000259" key="7">
    <source>
        <dbReference type="PROSITE" id="PS51900"/>
    </source>
</evidence>
<evidence type="ECO:0000259" key="6">
    <source>
        <dbReference type="PROSITE" id="PS51898"/>
    </source>
</evidence>
<organism evidence="8 9">
    <name type="scientific">Herminiimonas contaminans</name>
    <dbReference type="NCBI Taxonomy" id="1111140"/>
    <lineage>
        <taxon>Bacteria</taxon>
        <taxon>Pseudomonadati</taxon>
        <taxon>Pseudomonadota</taxon>
        <taxon>Betaproteobacteria</taxon>
        <taxon>Burkholderiales</taxon>
        <taxon>Oxalobacteraceae</taxon>
        <taxon>Herminiimonas</taxon>
    </lineage>
</organism>
<dbReference type="Pfam" id="PF00589">
    <property type="entry name" value="Phage_integrase"/>
    <property type="match status" value="1"/>
</dbReference>
<dbReference type="PANTHER" id="PTHR30629">
    <property type="entry name" value="PROPHAGE INTEGRASE"/>
    <property type="match status" value="1"/>
</dbReference>
<dbReference type="Gene3D" id="1.10.443.10">
    <property type="entry name" value="Intergrase catalytic core"/>
    <property type="match status" value="1"/>
</dbReference>
<evidence type="ECO:0000256" key="4">
    <source>
        <dbReference type="ARBA" id="ARBA00023172"/>
    </source>
</evidence>
<feature type="domain" description="Tyr recombinase" evidence="6">
    <location>
        <begin position="162"/>
        <end position="344"/>
    </location>
</feature>
<evidence type="ECO:0000256" key="3">
    <source>
        <dbReference type="ARBA" id="ARBA00023125"/>
    </source>
</evidence>
<evidence type="ECO:0000256" key="5">
    <source>
        <dbReference type="PROSITE-ProRule" id="PRU01248"/>
    </source>
</evidence>
<dbReference type="PROSITE" id="PS51900">
    <property type="entry name" value="CB"/>
    <property type="match status" value="1"/>
</dbReference>
<protein>
    <submittedName>
        <fullName evidence="8">Site-specific integrase</fullName>
    </submittedName>
</protein>
<dbReference type="InterPro" id="IPR044068">
    <property type="entry name" value="CB"/>
</dbReference>
<dbReference type="InterPro" id="IPR010998">
    <property type="entry name" value="Integrase_recombinase_N"/>
</dbReference>
<comment type="similarity">
    <text evidence="1">Belongs to the 'phage' integrase family.</text>
</comment>
<evidence type="ECO:0000256" key="1">
    <source>
        <dbReference type="ARBA" id="ARBA00008857"/>
    </source>
</evidence>
<keyword evidence="9" id="KW-1185">Reference proteome</keyword>
<dbReference type="InterPro" id="IPR050808">
    <property type="entry name" value="Phage_Integrase"/>
</dbReference>
<dbReference type="Proteomes" id="UP000657372">
    <property type="component" value="Unassembled WGS sequence"/>
</dbReference>
<dbReference type="PROSITE" id="PS51898">
    <property type="entry name" value="TYR_RECOMBINASE"/>
    <property type="match status" value="1"/>
</dbReference>
<evidence type="ECO:0000256" key="2">
    <source>
        <dbReference type="ARBA" id="ARBA00022908"/>
    </source>
</evidence>
<reference evidence="8 9" key="1">
    <citation type="submission" date="2020-11" db="EMBL/GenBank/DDBJ databases">
        <title>WGS of Herminiimonas contaminans strain Marseille-Q4544 isolated from planarians Schmidtea mediterranea.</title>
        <authorList>
            <person name="Kangale L."/>
        </authorList>
    </citation>
    <scope>NUCLEOTIDE SEQUENCE [LARGE SCALE GENOMIC DNA]</scope>
    <source>
        <strain evidence="8 9">Marseille-Q4544</strain>
    </source>
</reference>
<dbReference type="PANTHER" id="PTHR30629:SF2">
    <property type="entry name" value="PROPHAGE INTEGRASE INTS-RELATED"/>
    <property type="match status" value="1"/>
</dbReference>
<dbReference type="EMBL" id="JADOEL010000031">
    <property type="protein sequence ID" value="MBF8179760.1"/>
    <property type="molecule type" value="Genomic_DNA"/>
</dbReference>
<keyword evidence="2" id="KW-0229">DNA integration</keyword>
<proteinExistence type="inferred from homology"/>
<dbReference type="RefSeq" id="WP_195876715.1">
    <property type="nucleotide sequence ID" value="NZ_JADOEL010000031.1"/>
</dbReference>
<dbReference type="InterPro" id="IPR013762">
    <property type="entry name" value="Integrase-like_cat_sf"/>
</dbReference>
<dbReference type="Gene3D" id="1.10.150.130">
    <property type="match status" value="1"/>
</dbReference>
<accession>A0ABS0EY67</accession>
<keyword evidence="3 5" id="KW-0238">DNA-binding</keyword>
<name>A0ABS0EY67_9BURK</name>
<keyword evidence="4" id="KW-0233">DNA recombination</keyword>
<dbReference type="InterPro" id="IPR011010">
    <property type="entry name" value="DNA_brk_join_enz"/>
</dbReference>
<sequence length="344" mass="39439">MATITKRGQYQWQAKIRREGHKQLSKTFNSKNEAEAWSRHIEGEMDRGIFVSREEAESTTLREGLERYANEITPLKKGAAQELTRIKRWQKDALGSRYLSNIRGSDLAKFRDERRSQGKAENTIRLDLALLSHFFETARKDWGMESLINPVKNISLPSGSKQRDRRLQPEEFQYLIQALNDGSQPIASSIVQIAVSTAMRQGEILGLLWENIDFSKRTIYLADTKNGESRTVPLSSKAALVLSNLSRPIDGGKVFYISQDRLIRSFQRACAVGKINYVAKCNEECKPQVDNFLVDLRFHDLCNPKSVLRIDSAKLIKAIRRYATYLVWRIELHRCDFGLRAALM</sequence>
<feature type="domain" description="Core-binding (CB)" evidence="7">
    <location>
        <begin position="59"/>
        <end position="139"/>
    </location>
</feature>